<organism evidence="2 3">
    <name type="scientific">Myroides odoratus</name>
    <name type="common">Flavobacterium odoratum</name>
    <dbReference type="NCBI Taxonomy" id="256"/>
    <lineage>
        <taxon>Bacteria</taxon>
        <taxon>Pseudomonadati</taxon>
        <taxon>Bacteroidota</taxon>
        <taxon>Flavobacteriia</taxon>
        <taxon>Flavobacteriales</taxon>
        <taxon>Flavobacteriaceae</taxon>
        <taxon>Myroides</taxon>
    </lineage>
</organism>
<feature type="transmembrane region" description="Helical" evidence="1">
    <location>
        <begin position="6"/>
        <end position="22"/>
    </location>
</feature>
<dbReference type="EMBL" id="CP068108">
    <property type="protein sequence ID" value="QQU01893.1"/>
    <property type="molecule type" value="Genomic_DNA"/>
</dbReference>
<reference evidence="2 3" key="1">
    <citation type="submission" date="2021-01" db="EMBL/GenBank/DDBJ databases">
        <title>FDA dAtabase for Regulatory Grade micrObial Sequences (FDA-ARGOS): Supporting development and validation of Infectious Disease Dx tests.</title>
        <authorList>
            <person name="Sproer C."/>
            <person name="Gronow S."/>
            <person name="Severitt S."/>
            <person name="Schroder I."/>
            <person name="Tallon L."/>
            <person name="Sadzewicz L."/>
            <person name="Zhao X."/>
            <person name="Boylan J."/>
            <person name="Ott S."/>
            <person name="Bowen H."/>
            <person name="Vavikolanu K."/>
            <person name="Mehta A."/>
            <person name="Aluvathingal J."/>
            <person name="Nadendla S."/>
            <person name="Lowell S."/>
            <person name="Myers T."/>
            <person name="Yan Y."/>
            <person name="Sichtig H."/>
        </authorList>
    </citation>
    <scope>NUCLEOTIDE SEQUENCE [LARGE SCALE GENOMIC DNA]</scope>
    <source>
        <strain evidence="2 3">FDAARGOS_1131</strain>
    </source>
</reference>
<evidence type="ECO:0000256" key="1">
    <source>
        <dbReference type="SAM" id="Phobius"/>
    </source>
</evidence>
<keyword evidence="1" id="KW-0812">Transmembrane</keyword>
<dbReference type="RefSeq" id="WP_002985138.1">
    <property type="nucleotide sequence ID" value="NZ_CP068108.1"/>
</dbReference>
<accession>A0A9Q7EAC5</accession>
<evidence type="ECO:0000313" key="2">
    <source>
        <dbReference type="EMBL" id="QQU01893.1"/>
    </source>
</evidence>
<dbReference type="Proteomes" id="UP000596202">
    <property type="component" value="Chromosome"/>
</dbReference>
<proteinExistence type="predicted"/>
<sequence>MRAKSSWKLFPIVLIIGIIFLFERKSSLERERFKEDALNSSIVNKKSNWTGGRSYDYHTKNGRVITLLNKHALVIGDSVAKKSNTFKFTIYRKDSLGNYKYYANYDIE</sequence>
<dbReference type="AlphaFoldDB" id="A0A9Q7EAC5"/>
<protein>
    <submittedName>
        <fullName evidence="2">Uncharacterized protein</fullName>
    </submittedName>
</protein>
<dbReference type="GeneID" id="93527827"/>
<gene>
    <name evidence="2" type="ORF">I6I88_09175</name>
</gene>
<name>A0A9Q7EAC5_MYROD</name>
<keyword evidence="1" id="KW-1133">Transmembrane helix</keyword>
<evidence type="ECO:0000313" key="3">
    <source>
        <dbReference type="Proteomes" id="UP000596202"/>
    </source>
</evidence>
<keyword evidence="1" id="KW-0472">Membrane</keyword>
<dbReference type="OrthoDB" id="1262545at2"/>